<organism evidence="3 4">
    <name type="scientific">Halomicrobium zhouii</name>
    <dbReference type="NCBI Taxonomy" id="767519"/>
    <lineage>
        <taxon>Archaea</taxon>
        <taxon>Methanobacteriati</taxon>
        <taxon>Methanobacteriota</taxon>
        <taxon>Stenosarchaea group</taxon>
        <taxon>Halobacteria</taxon>
        <taxon>Halobacteriales</taxon>
        <taxon>Haloarculaceae</taxon>
        <taxon>Halomicrobium</taxon>
    </lineage>
</organism>
<reference evidence="3 4" key="1">
    <citation type="submission" date="2016-10" db="EMBL/GenBank/DDBJ databases">
        <authorList>
            <person name="de Groot N.N."/>
        </authorList>
    </citation>
    <scope>NUCLEOTIDE SEQUENCE [LARGE SCALE GENOMIC DNA]</scope>
    <source>
        <strain evidence="3 4">CGMCC 1.10457</strain>
    </source>
</reference>
<feature type="domain" description="HalX" evidence="2">
    <location>
        <begin position="128"/>
        <end position="190"/>
    </location>
</feature>
<keyword evidence="1" id="KW-0175">Coiled coil</keyword>
<sequence>MDRTYLDDAEVGIGTRNDAVLVCVTDGTERARLASVLRQDYPVRTADSESDALASLDGNVTVLVVDETSDEFTLDHLVETGTERDCRFQVAAIADAPVAESLRDRCDGVVEKPIDDQTLRTTVRWLHRRGRYDRTLATYYALSERYAELVTGTDATADELASVEEQLARLREELDDVGDSLEDGDAFEVALSRD</sequence>
<evidence type="ECO:0000256" key="1">
    <source>
        <dbReference type="SAM" id="Coils"/>
    </source>
</evidence>
<gene>
    <name evidence="3" type="ORF">SAMN05216559_0261</name>
</gene>
<dbReference type="RefSeq" id="WP_089813144.1">
    <property type="nucleotide sequence ID" value="NZ_FOZK01000001.1"/>
</dbReference>
<keyword evidence="4" id="KW-1185">Reference proteome</keyword>
<protein>
    <submittedName>
        <fullName evidence="3">HalX domain-containing protein</fullName>
    </submittedName>
</protein>
<evidence type="ECO:0000259" key="2">
    <source>
        <dbReference type="Pfam" id="PF08663"/>
    </source>
</evidence>
<name>A0A1I6K6E4_9EURY</name>
<dbReference type="SUPFAM" id="SSF52172">
    <property type="entry name" value="CheY-like"/>
    <property type="match status" value="1"/>
</dbReference>
<dbReference type="Pfam" id="PF08663">
    <property type="entry name" value="HalX"/>
    <property type="match status" value="1"/>
</dbReference>
<proteinExistence type="predicted"/>
<evidence type="ECO:0000313" key="4">
    <source>
        <dbReference type="Proteomes" id="UP000199062"/>
    </source>
</evidence>
<dbReference type="InterPro" id="IPR013971">
    <property type="entry name" value="HalX_domain"/>
</dbReference>
<dbReference type="Proteomes" id="UP000199062">
    <property type="component" value="Unassembled WGS sequence"/>
</dbReference>
<feature type="coiled-coil region" evidence="1">
    <location>
        <begin position="153"/>
        <end position="180"/>
    </location>
</feature>
<dbReference type="STRING" id="767519.SAMN05216559_0261"/>
<dbReference type="EMBL" id="FOZK01000001">
    <property type="protein sequence ID" value="SFR86766.1"/>
    <property type="molecule type" value="Genomic_DNA"/>
</dbReference>
<accession>A0A1I6K6E4</accession>
<evidence type="ECO:0000313" key="3">
    <source>
        <dbReference type="EMBL" id="SFR86766.1"/>
    </source>
</evidence>
<dbReference type="AlphaFoldDB" id="A0A1I6K6E4"/>
<dbReference type="InterPro" id="IPR011006">
    <property type="entry name" value="CheY-like_superfamily"/>
</dbReference>